<dbReference type="STRING" id="3694.A0A3N7GJQ1"/>
<proteinExistence type="predicted"/>
<accession>A0A3N7GJQ1</accession>
<evidence type="ECO:0000256" key="2">
    <source>
        <dbReference type="SAM" id="SignalP"/>
    </source>
</evidence>
<dbReference type="PANTHER" id="PTHR34360">
    <property type="entry name" value="OS08G0519400 PROTEIN"/>
    <property type="match status" value="1"/>
</dbReference>
<keyword evidence="2" id="KW-0732">Signal</keyword>
<evidence type="ECO:0008006" key="5">
    <source>
        <dbReference type="Google" id="ProtNLM"/>
    </source>
</evidence>
<dbReference type="Gramene" id="Potri.006G076700.4.v4.1">
    <property type="protein sequence ID" value="Potri.006G076700.4.v4.1"/>
    <property type="gene ID" value="Potri.006G076700.v4.1"/>
</dbReference>
<feature type="signal peptide" evidence="2">
    <location>
        <begin position="1"/>
        <end position="22"/>
    </location>
</feature>
<evidence type="ECO:0000313" key="4">
    <source>
        <dbReference type="Proteomes" id="UP000006729"/>
    </source>
</evidence>
<protein>
    <recommendedName>
        <fullName evidence="5">GCF C-terminal domain-containing protein</fullName>
    </recommendedName>
</protein>
<keyword evidence="1" id="KW-0175">Coiled coil</keyword>
<keyword evidence="4" id="KW-1185">Reference proteome</keyword>
<dbReference type="InParanoid" id="A0A3N7GJQ1"/>
<dbReference type="Gene3D" id="1.10.287.1490">
    <property type="match status" value="1"/>
</dbReference>
<dbReference type="SMR" id="A0A3N7GJQ1"/>
<feature type="chain" id="PRO_5018241108" description="GCF C-terminal domain-containing protein" evidence="2">
    <location>
        <begin position="23"/>
        <end position="356"/>
    </location>
</feature>
<reference evidence="3 4" key="1">
    <citation type="journal article" date="2006" name="Science">
        <title>The genome of black cottonwood, Populus trichocarpa (Torr. &amp; Gray).</title>
        <authorList>
            <person name="Tuskan G.A."/>
            <person name="Difazio S."/>
            <person name="Jansson S."/>
            <person name="Bohlmann J."/>
            <person name="Grigoriev I."/>
            <person name="Hellsten U."/>
            <person name="Putnam N."/>
            <person name="Ralph S."/>
            <person name="Rombauts S."/>
            <person name="Salamov A."/>
            <person name="Schein J."/>
            <person name="Sterck L."/>
            <person name="Aerts A."/>
            <person name="Bhalerao R.R."/>
            <person name="Bhalerao R.P."/>
            <person name="Blaudez D."/>
            <person name="Boerjan W."/>
            <person name="Brun A."/>
            <person name="Brunner A."/>
            <person name="Busov V."/>
            <person name="Campbell M."/>
            <person name="Carlson J."/>
            <person name="Chalot M."/>
            <person name="Chapman J."/>
            <person name="Chen G.L."/>
            <person name="Cooper D."/>
            <person name="Coutinho P.M."/>
            <person name="Couturier J."/>
            <person name="Covert S."/>
            <person name="Cronk Q."/>
            <person name="Cunningham R."/>
            <person name="Davis J."/>
            <person name="Degroeve S."/>
            <person name="Dejardin A."/>
            <person name="Depamphilis C."/>
            <person name="Detter J."/>
            <person name="Dirks B."/>
            <person name="Dubchak I."/>
            <person name="Duplessis S."/>
            <person name="Ehlting J."/>
            <person name="Ellis B."/>
            <person name="Gendler K."/>
            <person name="Goodstein D."/>
            <person name="Gribskov M."/>
            <person name="Grimwood J."/>
            <person name="Groover A."/>
            <person name="Gunter L."/>
            <person name="Hamberger B."/>
            <person name="Heinze B."/>
            <person name="Helariutta Y."/>
            <person name="Henrissat B."/>
            <person name="Holligan D."/>
            <person name="Holt R."/>
            <person name="Huang W."/>
            <person name="Islam-Faridi N."/>
            <person name="Jones S."/>
            <person name="Jones-Rhoades M."/>
            <person name="Jorgensen R."/>
            <person name="Joshi C."/>
            <person name="Kangasjarvi J."/>
            <person name="Karlsson J."/>
            <person name="Kelleher C."/>
            <person name="Kirkpatrick R."/>
            <person name="Kirst M."/>
            <person name="Kohler A."/>
            <person name="Kalluri U."/>
            <person name="Larimer F."/>
            <person name="Leebens-Mack J."/>
            <person name="Leple J.C."/>
            <person name="Locascio P."/>
            <person name="Lou Y."/>
            <person name="Lucas S."/>
            <person name="Martin F."/>
            <person name="Montanini B."/>
            <person name="Napoli C."/>
            <person name="Nelson D.R."/>
            <person name="Nelson C."/>
            <person name="Nieminen K."/>
            <person name="Nilsson O."/>
            <person name="Pereda V."/>
            <person name="Peter G."/>
            <person name="Philippe R."/>
            <person name="Pilate G."/>
            <person name="Poliakov A."/>
            <person name="Razumovskaya J."/>
            <person name="Richardson P."/>
            <person name="Rinaldi C."/>
            <person name="Ritland K."/>
            <person name="Rouze P."/>
            <person name="Ryaboy D."/>
            <person name="Schmutz J."/>
            <person name="Schrader J."/>
            <person name="Segerman B."/>
            <person name="Shin H."/>
            <person name="Siddiqui A."/>
            <person name="Sterky F."/>
            <person name="Terry A."/>
            <person name="Tsai C.J."/>
            <person name="Uberbacher E."/>
            <person name="Unneberg P."/>
            <person name="Vahala J."/>
            <person name="Wall K."/>
            <person name="Wessler S."/>
            <person name="Yang G."/>
            <person name="Yin T."/>
            <person name="Douglas C."/>
            <person name="Marra M."/>
            <person name="Sandberg G."/>
            <person name="Van de Peer Y."/>
            <person name="Rokhsar D."/>
        </authorList>
    </citation>
    <scope>NUCLEOTIDE SEQUENCE [LARGE SCALE GENOMIC DNA]</scope>
    <source>
        <strain evidence="4">cv. Nisqually</strain>
    </source>
</reference>
<organism evidence="3 4">
    <name type="scientific">Populus trichocarpa</name>
    <name type="common">Western balsam poplar</name>
    <name type="synonym">Populus balsamifera subsp. trichocarpa</name>
    <dbReference type="NCBI Taxonomy" id="3694"/>
    <lineage>
        <taxon>Eukaryota</taxon>
        <taxon>Viridiplantae</taxon>
        <taxon>Streptophyta</taxon>
        <taxon>Embryophyta</taxon>
        <taxon>Tracheophyta</taxon>
        <taxon>Spermatophyta</taxon>
        <taxon>Magnoliopsida</taxon>
        <taxon>eudicotyledons</taxon>
        <taxon>Gunneridae</taxon>
        <taxon>Pentapetalae</taxon>
        <taxon>rosids</taxon>
        <taxon>fabids</taxon>
        <taxon>Malpighiales</taxon>
        <taxon>Salicaceae</taxon>
        <taxon>Saliceae</taxon>
        <taxon>Populus</taxon>
    </lineage>
</organism>
<dbReference type="PANTHER" id="PTHR34360:SF1">
    <property type="entry name" value="OS08G0519400 PROTEIN"/>
    <property type="match status" value="1"/>
</dbReference>
<feature type="coiled-coil region" evidence="1">
    <location>
        <begin position="103"/>
        <end position="137"/>
    </location>
</feature>
<dbReference type="Proteomes" id="UP000006729">
    <property type="component" value="Chromosome 6"/>
</dbReference>
<dbReference type="EMBL" id="CM009295">
    <property type="protein sequence ID" value="RQO91434.1"/>
    <property type="molecule type" value="Genomic_DNA"/>
</dbReference>
<evidence type="ECO:0000313" key="3">
    <source>
        <dbReference type="EMBL" id="RQO91434.1"/>
    </source>
</evidence>
<evidence type="ECO:0000256" key="1">
    <source>
        <dbReference type="SAM" id="Coils"/>
    </source>
</evidence>
<name>A0A3N7GJQ1_POPTR</name>
<sequence length="356" mass="42234">MAASIKLLFLLLISLSFTYITSEPEPEPEPQRFSLENILDQLKSHISVLESRIDDRTREIRSKDEKIRQMEMIIHEKSKSIDSLMSEIESLQPKGVIDVKEQSSKSYARIGELEKQVDKLRKELESQSQEKDSVEIRAYVAEKKYKELSLKLETVQVHGEWFPHWLTVYFSNFQYHVVTHWDEHGRQALDMTVQKVLEKKSQFDKWAEHHTETIYNKWIPMFKDWLLNCISYLWECIPPQTTKCDELFHAWKKTALHHAINRKWIPMFKDWSLNCISYLWECIPPQTTKCDELFHAWKKTALHHAINVQEMAGPYLKEARKFTQPCINQVAKMTRSLVKRVVAAIRTMIGLMVKWW</sequence>
<dbReference type="AlphaFoldDB" id="A0A3N7GJQ1"/>
<gene>
    <name evidence="3" type="ORF">POPTR_006G076700</name>
</gene>
<dbReference type="OrthoDB" id="2017695at2759"/>